<dbReference type="EMBL" id="JAYWIO010000004">
    <property type="protein sequence ID" value="KAK7266861.1"/>
    <property type="molecule type" value="Genomic_DNA"/>
</dbReference>
<comment type="caution">
    <text evidence="3">The sequence shown here is derived from an EMBL/GenBank/DDBJ whole genome shotgun (WGS) entry which is preliminary data.</text>
</comment>
<evidence type="ECO:0000313" key="4">
    <source>
        <dbReference type="Proteomes" id="UP001372338"/>
    </source>
</evidence>
<sequence>MLSTDLVSRRGRSRGSRVQNYQESTDSELDIFDNPSKVLEVDPGLEEMQGTSTYGLNLLDLPGIIEGAKDGKGRGRQTYYGTVDLISLCFMALEEVLDEEDEKLTSMKEELGDEVDMSY</sequence>
<dbReference type="PROSITE" id="PS00905">
    <property type="entry name" value="GTP1_OBG"/>
    <property type="match status" value="1"/>
</dbReference>
<gene>
    <name evidence="3" type="ORF">RIF29_19519</name>
</gene>
<keyword evidence="1" id="KW-0547">Nucleotide-binding</keyword>
<evidence type="ECO:0000256" key="1">
    <source>
        <dbReference type="ARBA" id="ARBA00023134"/>
    </source>
</evidence>
<dbReference type="InterPro" id="IPR006074">
    <property type="entry name" value="GTP1-OBG_CS"/>
</dbReference>
<keyword evidence="1" id="KW-0342">GTP-binding</keyword>
<dbReference type="GO" id="GO:0005525">
    <property type="term" value="F:GTP binding"/>
    <property type="evidence" value="ECO:0007669"/>
    <property type="project" value="UniProtKB-KW"/>
</dbReference>
<dbReference type="AlphaFoldDB" id="A0AAN9IBH3"/>
<organism evidence="3 4">
    <name type="scientific">Crotalaria pallida</name>
    <name type="common">Smooth rattlebox</name>
    <name type="synonym">Crotalaria striata</name>
    <dbReference type="NCBI Taxonomy" id="3830"/>
    <lineage>
        <taxon>Eukaryota</taxon>
        <taxon>Viridiplantae</taxon>
        <taxon>Streptophyta</taxon>
        <taxon>Embryophyta</taxon>
        <taxon>Tracheophyta</taxon>
        <taxon>Spermatophyta</taxon>
        <taxon>Magnoliopsida</taxon>
        <taxon>eudicotyledons</taxon>
        <taxon>Gunneridae</taxon>
        <taxon>Pentapetalae</taxon>
        <taxon>rosids</taxon>
        <taxon>fabids</taxon>
        <taxon>Fabales</taxon>
        <taxon>Fabaceae</taxon>
        <taxon>Papilionoideae</taxon>
        <taxon>50 kb inversion clade</taxon>
        <taxon>genistoids sensu lato</taxon>
        <taxon>core genistoids</taxon>
        <taxon>Crotalarieae</taxon>
        <taxon>Crotalaria</taxon>
    </lineage>
</organism>
<protein>
    <submittedName>
        <fullName evidence="3">Uncharacterized protein</fullName>
    </submittedName>
</protein>
<evidence type="ECO:0000256" key="2">
    <source>
        <dbReference type="SAM" id="MobiDB-lite"/>
    </source>
</evidence>
<proteinExistence type="predicted"/>
<reference evidence="3 4" key="1">
    <citation type="submission" date="2024-01" db="EMBL/GenBank/DDBJ databases">
        <title>The genomes of 5 underutilized Papilionoideae crops provide insights into root nodulation and disease resistanc.</title>
        <authorList>
            <person name="Yuan L."/>
        </authorList>
    </citation>
    <scope>NUCLEOTIDE SEQUENCE [LARGE SCALE GENOMIC DNA]</scope>
    <source>
        <strain evidence="3">ZHUSHIDOU_FW_LH</strain>
        <tissue evidence="3">Leaf</tissue>
    </source>
</reference>
<name>A0AAN9IBH3_CROPI</name>
<dbReference type="Proteomes" id="UP001372338">
    <property type="component" value="Unassembled WGS sequence"/>
</dbReference>
<keyword evidence="4" id="KW-1185">Reference proteome</keyword>
<accession>A0AAN9IBH3</accession>
<evidence type="ECO:0000313" key="3">
    <source>
        <dbReference type="EMBL" id="KAK7266861.1"/>
    </source>
</evidence>
<feature type="region of interest" description="Disordered" evidence="2">
    <location>
        <begin position="1"/>
        <end position="27"/>
    </location>
</feature>